<feature type="transmembrane region" description="Helical" evidence="2">
    <location>
        <begin position="128"/>
        <end position="147"/>
    </location>
</feature>
<feature type="transmembrane region" description="Helical" evidence="2">
    <location>
        <begin position="193"/>
        <end position="212"/>
    </location>
</feature>
<dbReference type="PANTHER" id="PTHR39430:SF1">
    <property type="entry name" value="PROTEASE"/>
    <property type="match status" value="1"/>
</dbReference>
<gene>
    <name evidence="4" type="ORF">FC96_GL001950</name>
</gene>
<keyword evidence="2" id="KW-0472">Membrane</keyword>
<dbReference type="EMBL" id="AZCX01000004">
    <property type="protein sequence ID" value="KRK48211.1"/>
    <property type="molecule type" value="Genomic_DNA"/>
</dbReference>
<dbReference type="PATRIC" id="fig|1302272.5.peg.1990"/>
<evidence type="ECO:0000256" key="1">
    <source>
        <dbReference type="ARBA" id="ARBA00009067"/>
    </source>
</evidence>
<keyword evidence="4" id="KW-0645">Protease</keyword>
<dbReference type="OrthoDB" id="324900at2"/>
<comment type="similarity">
    <text evidence="1">Belongs to the UPF0177 family.</text>
</comment>
<dbReference type="PANTHER" id="PTHR39430">
    <property type="entry name" value="MEMBRANE-ASSOCIATED PROTEASE-RELATED"/>
    <property type="match status" value="1"/>
</dbReference>
<feature type="domain" description="CAAX prenyl protease 2/Lysostaphin resistance protein A-like" evidence="3">
    <location>
        <begin position="137"/>
        <end position="228"/>
    </location>
</feature>
<feature type="transmembrane region" description="Helical" evidence="2">
    <location>
        <begin position="63"/>
        <end position="82"/>
    </location>
</feature>
<keyword evidence="5" id="KW-1185">Reference proteome</keyword>
<proteinExistence type="inferred from homology"/>
<accession>A0A0R1HUJ4</accession>
<dbReference type="AlphaFoldDB" id="A0A0R1HUJ4"/>
<dbReference type="STRING" id="1302272.FC96_GL001950"/>
<dbReference type="GO" id="GO:0080120">
    <property type="term" value="P:CAAX-box protein maturation"/>
    <property type="evidence" value="ECO:0007669"/>
    <property type="project" value="UniProtKB-ARBA"/>
</dbReference>
<comment type="caution">
    <text evidence="4">The sequence shown here is derived from an EMBL/GenBank/DDBJ whole genome shotgun (WGS) entry which is preliminary data.</text>
</comment>
<dbReference type="GO" id="GO:0006508">
    <property type="term" value="P:proteolysis"/>
    <property type="evidence" value="ECO:0007669"/>
    <property type="project" value="UniProtKB-KW"/>
</dbReference>
<feature type="transmembrane region" description="Helical" evidence="2">
    <location>
        <begin position="224"/>
        <end position="248"/>
    </location>
</feature>
<dbReference type="Proteomes" id="UP000050911">
    <property type="component" value="Unassembled WGS sequence"/>
</dbReference>
<dbReference type="InterPro" id="IPR003675">
    <property type="entry name" value="Rce1/LyrA-like_dom"/>
</dbReference>
<evidence type="ECO:0000313" key="4">
    <source>
        <dbReference type="EMBL" id="KRK48211.1"/>
    </source>
</evidence>
<keyword evidence="2" id="KW-0812">Transmembrane</keyword>
<evidence type="ECO:0000256" key="2">
    <source>
        <dbReference type="SAM" id="Phobius"/>
    </source>
</evidence>
<sequence>MLYSTHKLHHEGETVILKKSALTFKNNLLVWLVAIVWVLISQIPGVFYGLAKVPLNFFDSYSFLLSSMFFEGIIVLVMWRYYKRDINLFNFTKKNRIGNYGYGWIAGFILFAVVWFAIVLLHGFTIKFVFLGTNLVWLILFLFGFACQSMFEEALCRGYVMGKLLKKSTPIIAIISNSFFFMILHMLNSAFSIIPAIGLLMFGVLMSLLRLYGYSLWFLGTLHAAWNFSEGIIFGTSVSGIANMGLIVQSKPIGSKFINGGSFGPEGSITLLIVYAIVLGCLLLVRSKKRKNIF</sequence>
<dbReference type="Pfam" id="PF02517">
    <property type="entry name" value="Rce1-like"/>
    <property type="match status" value="1"/>
</dbReference>
<dbReference type="GO" id="GO:0004175">
    <property type="term" value="F:endopeptidase activity"/>
    <property type="evidence" value="ECO:0007669"/>
    <property type="project" value="UniProtKB-ARBA"/>
</dbReference>
<keyword evidence="2" id="KW-1133">Transmembrane helix</keyword>
<keyword evidence="4" id="KW-0378">Hydrolase</keyword>
<evidence type="ECO:0000259" key="3">
    <source>
        <dbReference type="Pfam" id="PF02517"/>
    </source>
</evidence>
<protein>
    <submittedName>
        <fullName evidence="4">Metal-dependent membrane protease</fullName>
    </submittedName>
</protein>
<feature type="transmembrane region" description="Helical" evidence="2">
    <location>
        <begin position="268"/>
        <end position="285"/>
    </location>
</feature>
<organism evidence="4 5">
    <name type="scientific">Secundilactobacillus kimchicus JCM 15530</name>
    <dbReference type="NCBI Taxonomy" id="1302272"/>
    <lineage>
        <taxon>Bacteria</taxon>
        <taxon>Bacillati</taxon>
        <taxon>Bacillota</taxon>
        <taxon>Bacilli</taxon>
        <taxon>Lactobacillales</taxon>
        <taxon>Lactobacillaceae</taxon>
        <taxon>Secundilactobacillus</taxon>
    </lineage>
</organism>
<name>A0A0R1HUJ4_9LACO</name>
<dbReference type="RefSeq" id="WP_056942526.1">
    <property type="nucleotide sequence ID" value="NZ_AZCX01000004.1"/>
</dbReference>
<feature type="transmembrane region" description="Helical" evidence="2">
    <location>
        <begin position="28"/>
        <end position="51"/>
    </location>
</feature>
<feature type="transmembrane region" description="Helical" evidence="2">
    <location>
        <begin position="102"/>
        <end position="122"/>
    </location>
</feature>
<reference evidence="4 5" key="1">
    <citation type="journal article" date="2015" name="Genome Announc.">
        <title>Expanding the biotechnology potential of lactobacilli through comparative genomics of 213 strains and associated genera.</title>
        <authorList>
            <person name="Sun Z."/>
            <person name="Harris H.M."/>
            <person name="McCann A."/>
            <person name="Guo C."/>
            <person name="Argimon S."/>
            <person name="Zhang W."/>
            <person name="Yang X."/>
            <person name="Jeffery I.B."/>
            <person name="Cooney J.C."/>
            <person name="Kagawa T.F."/>
            <person name="Liu W."/>
            <person name="Song Y."/>
            <person name="Salvetti E."/>
            <person name="Wrobel A."/>
            <person name="Rasinkangas P."/>
            <person name="Parkhill J."/>
            <person name="Rea M.C."/>
            <person name="O'Sullivan O."/>
            <person name="Ritari J."/>
            <person name="Douillard F.P."/>
            <person name="Paul Ross R."/>
            <person name="Yang R."/>
            <person name="Briner A.E."/>
            <person name="Felis G.E."/>
            <person name="de Vos W.M."/>
            <person name="Barrangou R."/>
            <person name="Klaenhammer T.R."/>
            <person name="Caufield P.W."/>
            <person name="Cui Y."/>
            <person name="Zhang H."/>
            <person name="O'Toole P.W."/>
        </authorList>
    </citation>
    <scope>NUCLEOTIDE SEQUENCE [LARGE SCALE GENOMIC DNA]</scope>
    <source>
        <strain evidence="4 5">JCM 15530</strain>
    </source>
</reference>
<evidence type="ECO:0000313" key="5">
    <source>
        <dbReference type="Proteomes" id="UP000050911"/>
    </source>
</evidence>
<feature type="transmembrane region" description="Helical" evidence="2">
    <location>
        <begin position="168"/>
        <end position="187"/>
    </location>
</feature>